<dbReference type="EMBL" id="BAABDE010000025">
    <property type="protein sequence ID" value="GAA3822726.1"/>
    <property type="molecule type" value="Genomic_DNA"/>
</dbReference>
<dbReference type="GO" id="GO:0008168">
    <property type="term" value="F:methyltransferase activity"/>
    <property type="evidence" value="ECO:0007669"/>
    <property type="project" value="UniProtKB-KW"/>
</dbReference>
<evidence type="ECO:0000256" key="3">
    <source>
        <dbReference type="ARBA" id="ARBA00022691"/>
    </source>
</evidence>
<keyword evidence="5" id="KW-1185">Reference proteome</keyword>
<protein>
    <submittedName>
        <fullName evidence="4">SCO2525 family SAM-dependent methyltransferase</fullName>
    </submittedName>
</protein>
<evidence type="ECO:0000313" key="5">
    <source>
        <dbReference type="Proteomes" id="UP001501009"/>
    </source>
</evidence>
<keyword evidence="3" id="KW-0949">S-adenosyl-L-methionine</keyword>
<dbReference type="SUPFAM" id="SSF53335">
    <property type="entry name" value="S-adenosyl-L-methionine-dependent methyltransferases"/>
    <property type="match status" value="1"/>
</dbReference>
<sequence>MTLRSSGDAQVRNADAPWSSFDPIAYVDHNYRVLQAEDAEILHIIGDHFGGHFRKQGVGPVYGIDVGAGANLYPALSMMPWCDEITLFEHSSANVEYLEGQVGSYGGNWDQFWNALCEHEAYGSLELDPRERFREVVKVEQGNIFGLERFGGRWSVGTMFFVAESMTTSHQEFRLGVKRFMRALAPGAPFAAAFMEHSKGYHAGEQFFPACDVEEFEVRTSLEPFAGNFEVQRLKSAAGVRDGYSGMILAYGWRRNTDAGIPAV</sequence>
<dbReference type="PANTHER" id="PTHR10867">
    <property type="entry name" value="NNMT/PNMT/TEMT FAMILY MEMBER"/>
    <property type="match status" value="1"/>
</dbReference>
<dbReference type="Proteomes" id="UP001501009">
    <property type="component" value="Unassembled WGS sequence"/>
</dbReference>
<dbReference type="NCBIfam" id="NF040568">
    <property type="entry name" value="SCO2525_fam"/>
    <property type="match status" value="1"/>
</dbReference>
<dbReference type="RefSeq" id="WP_275774951.1">
    <property type="nucleotide sequence ID" value="NZ_BAABDE010000025.1"/>
</dbReference>
<dbReference type="Pfam" id="PF01234">
    <property type="entry name" value="NNMT_PNMT_TEMT"/>
    <property type="match status" value="1"/>
</dbReference>
<dbReference type="GO" id="GO:0032259">
    <property type="term" value="P:methylation"/>
    <property type="evidence" value="ECO:0007669"/>
    <property type="project" value="UniProtKB-KW"/>
</dbReference>
<accession>A0ABP7IN93</accession>
<name>A0ABP7IN93_9ACTN</name>
<keyword evidence="2" id="KW-0808">Transferase</keyword>
<comment type="caution">
    <text evidence="4">The sequence shown here is derived from an EMBL/GenBank/DDBJ whole genome shotgun (WGS) entry which is preliminary data.</text>
</comment>
<organism evidence="4 5">
    <name type="scientific">Streptomyces coacervatus</name>
    <dbReference type="NCBI Taxonomy" id="647381"/>
    <lineage>
        <taxon>Bacteria</taxon>
        <taxon>Bacillati</taxon>
        <taxon>Actinomycetota</taxon>
        <taxon>Actinomycetes</taxon>
        <taxon>Kitasatosporales</taxon>
        <taxon>Streptomycetaceae</taxon>
        <taxon>Streptomyces</taxon>
    </lineage>
</organism>
<reference evidence="5" key="1">
    <citation type="journal article" date="2019" name="Int. J. Syst. Evol. Microbiol.">
        <title>The Global Catalogue of Microorganisms (GCM) 10K type strain sequencing project: providing services to taxonomists for standard genome sequencing and annotation.</title>
        <authorList>
            <consortium name="The Broad Institute Genomics Platform"/>
            <consortium name="The Broad Institute Genome Sequencing Center for Infectious Disease"/>
            <person name="Wu L."/>
            <person name="Ma J."/>
        </authorList>
    </citation>
    <scope>NUCLEOTIDE SEQUENCE [LARGE SCALE GENOMIC DNA]</scope>
    <source>
        <strain evidence="5">JCM 17138</strain>
    </source>
</reference>
<dbReference type="PROSITE" id="PS51681">
    <property type="entry name" value="SAM_MT_NNMT_PNMT_TEMT"/>
    <property type="match status" value="1"/>
</dbReference>
<keyword evidence="1 4" id="KW-0489">Methyltransferase</keyword>
<dbReference type="InterPro" id="IPR000940">
    <property type="entry name" value="NNMT_TEMT_trans"/>
</dbReference>
<proteinExistence type="predicted"/>
<evidence type="ECO:0000256" key="1">
    <source>
        <dbReference type="ARBA" id="ARBA00022603"/>
    </source>
</evidence>
<gene>
    <name evidence="4" type="ORF">GCM10022403_065240</name>
</gene>
<evidence type="ECO:0000256" key="2">
    <source>
        <dbReference type="ARBA" id="ARBA00022679"/>
    </source>
</evidence>
<dbReference type="Gene3D" id="3.40.50.150">
    <property type="entry name" value="Vaccinia Virus protein VP39"/>
    <property type="match status" value="1"/>
</dbReference>
<dbReference type="InterPro" id="IPR029063">
    <property type="entry name" value="SAM-dependent_MTases_sf"/>
</dbReference>
<dbReference type="PANTHER" id="PTHR10867:SF17">
    <property type="entry name" value="NICOTINAMIDE N-METHYLTRANSFERASE"/>
    <property type="match status" value="1"/>
</dbReference>
<evidence type="ECO:0000313" key="4">
    <source>
        <dbReference type="EMBL" id="GAA3822726.1"/>
    </source>
</evidence>